<dbReference type="AlphaFoldDB" id="A0A371FNE1"/>
<protein>
    <recommendedName>
        <fullName evidence="1">Integrase zinc-binding domain-containing protein</fullName>
    </recommendedName>
</protein>
<dbReference type="InterPro" id="IPR041588">
    <property type="entry name" value="Integrase_H2C2"/>
</dbReference>
<dbReference type="Proteomes" id="UP000257109">
    <property type="component" value="Unassembled WGS sequence"/>
</dbReference>
<feature type="domain" description="Integrase zinc-binding" evidence="1">
    <location>
        <begin position="4"/>
        <end position="47"/>
    </location>
</feature>
<organism evidence="2 3">
    <name type="scientific">Mucuna pruriens</name>
    <name type="common">Velvet bean</name>
    <name type="synonym">Dolichos pruriens</name>
    <dbReference type="NCBI Taxonomy" id="157652"/>
    <lineage>
        <taxon>Eukaryota</taxon>
        <taxon>Viridiplantae</taxon>
        <taxon>Streptophyta</taxon>
        <taxon>Embryophyta</taxon>
        <taxon>Tracheophyta</taxon>
        <taxon>Spermatophyta</taxon>
        <taxon>Magnoliopsida</taxon>
        <taxon>eudicotyledons</taxon>
        <taxon>Gunneridae</taxon>
        <taxon>Pentapetalae</taxon>
        <taxon>rosids</taxon>
        <taxon>fabids</taxon>
        <taxon>Fabales</taxon>
        <taxon>Fabaceae</taxon>
        <taxon>Papilionoideae</taxon>
        <taxon>50 kb inversion clade</taxon>
        <taxon>NPAAA clade</taxon>
        <taxon>indigoferoid/millettioid clade</taxon>
        <taxon>Phaseoleae</taxon>
        <taxon>Mucuna</taxon>
    </lineage>
</organism>
<dbReference type="Gene3D" id="1.10.340.70">
    <property type="match status" value="1"/>
</dbReference>
<evidence type="ECO:0000313" key="3">
    <source>
        <dbReference type="Proteomes" id="UP000257109"/>
    </source>
</evidence>
<gene>
    <name evidence="2" type="ORF">CR513_39665</name>
</gene>
<name>A0A371FNE1_MUCPR</name>
<evidence type="ECO:0000313" key="2">
    <source>
        <dbReference type="EMBL" id="RDX79857.1"/>
    </source>
</evidence>
<accession>A0A371FNE1</accession>
<sequence>MSKSSIQELLVKEAHKEGLMGHFGVRKTYEALCEHFYWATCTIYVKDAWSARWPMPKANLEDLSKAQSMVRLYGRAMTFIERQGKRYAERANMDKEERVFEERDLVWVHIRKERFGRLEFEDKFFSRMRV</sequence>
<dbReference type="OrthoDB" id="1935586at2759"/>
<dbReference type="EMBL" id="QJKJ01008411">
    <property type="protein sequence ID" value="RDX79857.1"/>
    <property type="molecule type" value="Genomic_DNA"/>
</dbReference>
<dbReference type="Pfam" id="PF17921">
    <property type="entry name" value="Integrase_H2C2"/>
    <property type="match status" value="1"/>
</dbReference>
<comment type="caution">
    <text evidence="2">The sequence shown here is derived from an EMBL/GenBank/DDBJ whole genome shotgun (WGS) entry which is preliminary data.</text>
</comment>
<proteinExistence type="predicted"/>
<reference evidence="2" key="1">
    <citation type="submission" date="2018-05" db="EMBL/GenBank/DDBJ databases">
        <title>Draft genome of Mucuna pruriens seed.</title>
        <authorList>
            <person name="Nnadi N.E."/>
            <person name="Vos R."/>
            <person name="Hasami M.H."/>
            <person name="Devisetty U.K."/>
            <person name="Aguiy J.C."/>
        </authorList>
    </citation>
    <scope>NUCLEOTIDE SEQUENCE [LARGE SCALE GENOMIC DNA]</scope>
    <source>
        <strain evidence="2">JCA_2017</strain>
    </source>
</reference>
<evidence type="ECO:0000259" key="1">
    <source>
        <dbReference type="Pfam" id="PF17921"/>
    </source>
</evidence>
<keyword evidence="3" id="KW-1185">Reference proteome</keyword>
<feature type="non-terminal residue" evidence="2">
    <location>
        <position position="1"/>
    </location>
</feature>